<keyword evidence="7 10" id="KW-0804">Transcription</keyword>
<organism evidence="13 14">
    <name type="scientific">Nematostella vectensis</name>
    <name type="common">Starlet sea anemone</name>
    <dbReference type="NCBI Taxonomy" id="45351"/>
    <lineage>
        <taxon>Eukaryota</taxon>
        <taxon>Metazoa</taxon>
        <taxon>Cnidaria</taxon>
        <taxon>Anthozoa</taxon>
        <taxon>Hexacorallia</taxon>
        <taxon>Actiniaria</taxon>
        <taxon>Edwardsiidae</taxon>
        <taxon>Nematostella</taxon>
    </lineage>
</organism>
<dbReference type="KEGG" id="nve:5516505"/>
<feature type="compositionally biased region" description="Basic and acidic residues" evidence="11">
    <location>
        <begin position="585"/>
        <end position="594"/>
    </location>
</feature>
<dbReference type="GO" id="GO:0005654">
    <property type="term" value="C:nucleoplasm"/>
    <property type="evidence" value="ECO:0007669"/>
    <property type="project" value="UniProtKB-ARBA"/>
</dbReference>
<dbReference type="GO" id="GO:0006355">
    <property type="term" value="P:regulation of DNA-templated transcription"/>
    <property type="evidence" value="ECO:0007669"/>
    <property type="project" value="UniProtKB-UniRule"/>
</dbReference>
<evidence type="ECO:0000256" key="6">
    <source>
        <dbReference type="ARBA" id="ARBA00023159"/>
    </source>
</evidence>
<evidence type="ECO:0000256" key="3">
    <source>
        <dbReference type="ARBA" id="ARBA00022454"/>
    </source>
</evidence>
<dbReference type="Gene3D" id="1.10.10.60">
    <property type="entry name" value="Homeodomain-like"/>
    <property type="match status" value="1"/>
</dbReference>
<comment type="similarity">
    <text evidence="1 10">Belongs to the RAP1 family.</text>
</comment>
<feature type="domain" description="BRCT" evidence="12">
    <location>
        <begin position="8"/>
        <end position="101"/>
    </location>
</feature>
<dbReference type="CDD" id="cd11655">
    <property type="entry name" value="rap1_myb-like"/>
    <property type="match status" value="1"/>
</dbReference>
<proteinExistence type="inferred from homology"/>
<evidence type="ECO:0000313" key="13">
    <source>
        <dbReference type="EMBL" id="EDO44451.1"/>
    </source>
</evidence>
<evidence type="ECO:0000256" key="9">
    <source>
        <dbReference type="ARBA" id="ARBA00032471"/>
    </source>
</evidence>
<dbReference type="FunFam" id="1.10.10.60:FF:000246">
    <property type="entry name" value="Telomeric repeat-binding factor 2-interacting protein 1"/>
    <property type="match status" value="1"/>
</dbReference>
<feature type="compositionally biased region" description="Basic and acidic residues" evidence="11">
    <location>
        <begin position="544"/>
        <end position="566"/>
    </location>
</feature>
<keyword evidence="3 10" id="KW-0158">Chromosome</keyword>
<keyword evidence="4 10" id="KW-0779">Telomere</keyword>
<evidence type="ECO:0000256" key="8">
    <source>
        <dbReference type="ARBA" id="ARBA00023242"/>
    </source>
</evidence>
<dbReference type="OMA" id="EVENWDT"/>
<accession>A7RVV1</accession>
<dbReference type="Proteomes" id="UP000001593">
    <property type="component" value="Unassembled WGS sequence"/>
</dbReference>
<dbReference type="InterPro" id="IPR036420">
    <property type="entry name" value="BRCT_dom_sf"/>
</dbReference>
<dbReference type="InterPro" id="IPR001357">
    <property type="entry name" value="BRCT_dom"/>
</dbReference>
<keyword evidence="8 10" id="KW-0539">Nucleus</keyword>
<dbReference type="GO" id="GO:0042162">
    <property type="term" value="F:telomeric DNA binding"/>
    <property type="evidence" value="ECO:0000318"/>
    <property type="project" value="GO_Central"/>
</dbReference>
<keyword evidence="14" id="KW-1185">Reference proteome</keyword>
<dbReference type="PANTHER" id="PTHR16466">
    <property type="entry name" value="TELOMERE REPEAT-BINDING FACTOR 2-INTERACTING PROTEIN 1"/>
    <property type="match status" value="1"/>
</dbReference>
<evidence type="ECO:0000256" key="4">
    <source>
        <dbReference type="ARBA" id="ARBA00022895"/>
    </source>
</evidence>
<comment type="function">
    <text evidence="10">Acts both as a regulator of telomere function and as a transcription regulator. Involved in the regulation of telomere length and protection as a component of the shelterin complex (telosome). Does not bind DNA directly: recruited to telomeric double-stranded 5'-TTAGGG-3' repeats via its interaction with terf2. Independently of its function in telomeres, also acts as a transcription regulator: recruited to extratelomeric 5'-TTAGGG-3' sites via its association with terf2 or other factors, and regulates gene expression.</text>
</comment>
<feature type="compositionally biased region" description="Polar residues" evidence="11">
    <location>
        <begin position="525"/>
        <end position="538"/>
    </location>
</feature>
<dbReference type="PANTHER" id="PTHR16466:SF6">
    <property type="entry name" value="TELOMERIC REPEAT-BINDING FACTOR 2-INTERACTING PROTEIN 1"/>
    <property type="match status" value="1"/>
</dbReference>
<evidence type="ECO:0000256" key="5">
    <source>
        <dbReference type="ARBA" id="ARBA00023015"/>
    </source>
</evidence>
<dbReference type="SUPFAM" id="SSF46689">
    <property type="entry name" value="Homeodomain-like"/>
    <property type="match status" value="1"/>
</dbReference>
<feature type="region of interest" description="Disordered" evidence="11">
    <location>
        <begin position="236"/>
        <end position="382"/>
    </location>
</feature>
<dbReference type="InterPro" id="IPR009057">
    <property type="entry name" value="Homeodomain-like_sf"/>
</dbReference>
<feature type="compositionally biased region" description="Basic and acidic residues" evidence="11">
    <location>
        <begin position="281"/>
        <end position="293"/>
    </location>
</feature>
<reference evidence="13 14" key="1">
    <citation type="journal article" date="2007" name="Science">
        <title>Sea anemone genome reveals ancestral eumetazoan gene repertoire and genomic organization.</title>
        <authorList>
            <person name="Putnam N.H."/>
            <person name="Srivastava M."/>
            <person name="Hellsten U."/>
            <person name="Dirks B."/>
            <person name="Chapman J."/>
            <person name="Salamov A."/>
            <person name="Terry A."/>
            <person name="Shapiro H."/>
            <person name="Lindquist E."/>
            <person name="Kapitonov V.V."/>
            <person name="Jurka J."/>
            <person name="Genikhovich G."/>
            <person name="Grigoriev I.V."/>
            <person name="Lucas S.M."/>
            <person name="Steele R.E."/>
            <person name="Finnerty J.R."/>
            <person name="Technau U."/>
            <person name="Martindale M.Q."/>
            <person name="Rokhsar D.S."/>
        </authorList>
    </citation>
    <scope>NUCLEOTIDE SEQUENCE [LARGE SCALE GENOMIC DNA]</scope>
    <source>
        <strain evidence="14">CH2 X CH6</strain>
    </source>
</reference>
<keyword evidence="6 10" id="KW-0010">Activator</keyword>
<dbReference type="eggNOG" id="ENOG502RPXS">
    <property type="taxonomic scope" value="Eukaryota"/>
</dbReference>
<feature type="compositionally biased region" description="Polar residues" evidence="11">
    <location>
        <begin position="294"/>
        <end position="315"/>
    </location>
</feature>
<dbReference type="Pfam" id="PF16589">
    <property type="entry name" value="BRCT_2"/>
    <property type="match status" value="1"/>
</dbReference>
<evidence type="ECO:0000256" key="2">
    <source>
        <dbReference type="ARBA" id="ARBA00017805"/>
    </source>
</evidence>
<name>A7RVV1_NEMVE</name>
<dbReference type="EMBL" id="DS469544">
    <property type="protein sequence ID" value="EDO44451.1"/>
    <property type="molecule type" value="Genomic_DNA"/>
</dbReference>
<dbReference type="InterPro" id="IPR015010">
    <property type="entry name" value="TERF2IP_Myb"/>
</dbReference>
<gene>
    <name evidence="13" type="ORF">NEMVEDRAFT_v1g241050</name>
</gene>
<dbReference type="GO" id="GO:0070187">
    <property type="term" value="C:shelterin complex"/>
    <property type="evidence" value="ECO:0000318"/>
    <property type="project" value="GO_Central"/>
</dbReference>
<evidence type="ECO:0000259" key="12">
    <source>
        <dbReference type="PROSITE" id="PS50172"/>
    </source>
</evidence>
<evidence type="ECO:0000256" key="7">
    <source>
        <dbReference type="ARBA" id="ARBA00023163"/>
    </source>
</evidence>
<evidence type="ECO:0000256" key="1">
    <source>
        <dbReference type="ARBA" id="ARBA00010467"/>
    </source>
</evidence>
<feature type="compositionally biased region" description="Acidic residues" evidence="11">
    <location>
        <begin position="359"/>
        <end position="373"/>
    </location>
</feature>
<dbReference type="AlphaFoldDB" id="A7RVV1"/>
<feature type="compositionally biased region" description="Low complexity" evidence="11">
    <location>
        <begin position="236"/>
        <end position="247"/>
    </location>
</feature>
<feature type="compositionally biased region" description="Basic residues" evidence="11">
    <location>
        <begin position="316"/>
        <end position="328"/>
    </location>
</feature>
<feature type="compositionally biased region" description="Basic residues" evidence="11">
    <location>
        <begin position="637"/>
        <end position="649"/>
    </location>
</feature>
<evidence type="ECO:0000256" key="10">
    <source>
        <dbReference type="RuleBase" id="RU367107"/>
    </source>
</evidence>
<dbReference type="PROSITE" id="PS50172">
    <property type="entry name" value="BRCT"/>
    <property type="match status" value="1"/>
</dbReference>
<evidence type="ECO:0000256" key="11">
    <source>
        <dbReference type="SAM" id="MobiDB-lite"/>
    </source>
</evidence>
<keyword evidence="5 10" id="KW-0805">Transcription regulation</keyword>
<sequence>MAASLSDIQNEEFENSCLFLNDEDGSPILFYITPGPLKKRLKTLIEVRGGIVSSKITPGVDTILLQESSKDKPLLDGYTSSEYIKDCIHKNELLNIKPYQARATEKAGKSKLGAVSSSNSANIVKSTTGGRAKYTYEEDQAILDYVKQYACPGIPVGGNVLWKQMEREKVTGHSWQSMQCRYRKILRPVVSRVKKPKRLDLFVTKAKKPALSSSTRPKRLSARVCATQVKSYLVSSENSSDVDSGSEPQVKKVVGKRTNTIANSTDDEKMIRQTPRKNRPRFFDTTEHSKSDSDCYSSGNDSYNDGGHTNHTTSAQKRKIMQQTKYRKGLGDASPNKKKQASVDRDDDADQGAAPDAAAVDDEDDSLEDDGDEGGANVDHNEVINLKDETEFADTINMIFDKLQQIEDLRRKHNVSRVEVVNALRKASGSVSEASHALQSCKGASDPEEVLQSSEEKAGKTNEASHPLKRMIKTNEALQSPIKSKKDEVRSKVSTIEATQAPCGGGQSNKALRSREKAGKDKEATQSAKISESSNNAIKSPWKGRNDNEDIHSPCKGKIVSEDVKSPRKGRNVIKAFQSPKKGSKSSEESDNHKATNSPKKKSKTNVAILSPKKSGSTSHALRPSKRVRESYEAPQLRKRRHGNKTVLG</sequence>
<dbReference type="OrthoDB" id="435460at2759"/>
<dbReference type="GO" id="GO:0031848">
    <property type="term" value="P:protection from non-homologous end joining at telomere"/>
    <property type="evidence" value="ECO:0000318"/>
    <property type="project" value="GO_Central"/>
</dbReference>
<feature type="compositionally biased region" description="Basic and acidic residues" evidence="11">
    <location>
        <begin position="513"/>
        <end position="524"/>
    </location>
</feature>
<comment type="subunit">
    <text evidence="10">Homodimer.</text>
</comment>
<dbReference type="Pfam" id="PF08914">
    <property type="entry name" value="Myb_Rap1"/>
    <property type="match status" value="1"/>
</dbReference>
<protein>
    <recommendedName>
        <fullName evidence="2 10">Telomeric repeat-binding factor 2-interacting protein 1</fullName>
        <shortName evidence="10">TERF2-interacting telomeric protein 1</shortName>
    </recommendedName>
    <alternativeName>
        <fullName evidence="9 10">Repressor/activator protein 1 homolog</fullName>
    </alternativeName>
</protein>
<dbReference type="HOGENOM" id="CLU_422315_0_0_1"/>
<feature type="region of interest" description="Disordered" evidence="11">
    <location>
        <begin position="431"/>
        <end position="649"/>
    </location>
</feature>
<dbReference type="SUPFAM" id="SSF52113">
    <property type="entry name" value="BRCT domain"/>
    <property type="match status" value="1"/>
</dbReference>
<dbReference type="InParanoid" id="A7RVV1"/>
<dbReference type="GO" id="GO:0010833">
    <property type="term" value="P:telomere maintenance via telomere lengthening"/>
    <property type="evidence" value="ECO:0000318"/>
    <property type="project" value="GO_Central"/>
</dbReference>
<dbReference type="STRING" id="45351.A7RVV1"/>
<evidence type="ECO:0000313" key="14">
    <source>
        <dbReference type="Proteomes" id="UP000001593"/>
    </source>
</evidence>
<comment type="subcellular location">
    <subcellularLocation>
        <location evidence="10">Nucleus</location>
    </subcellularLocation>
    <subcellularLocation>
        <location evidence="10">Chromosome</location>
        <location evidence="10">Telomere</location>
    </subcellularLocation>
</comment>
<dbReference type="InterPro" id="IPR039595">
    <property type="entry name" value="TE2IP/Rap1"/>
</dbReference>